<reference evidence="8 9" key="1">
    <citation type="submission" date="2016-11" db="EMBL/GenBank/DDBJ databases">
        <authorList>
            <person name="Jaros S."/>
            <person name="Januszkiewicz K."/>
            <person name="Wedrychowicz H."/>
        </authorList>
    </citation>
    <scope>NUCLEOTIDE SEQUENCE [LARGE SCALE GENOMIC DNA]</scope>
    <source>
        <strain evidence="8 9">CECT 7868</strain>
    </source>
</reference>
<keyword evidence="6" id="KW-0378">Hydrolase</keyword>
<dbReference type="OrthoDB" id="5568266at2"/>
<dbReference type="STRING" id="1216006.VA7868_01930"/>
<keyword evidence="5" id="KW-0255">Endonuclease</keyword>
<proteinExistence type="inferred from homology"/>
<dbReference type="GO" id="GO:0004519">
    <property type="term" value="F:endonuclease activity"/>
    <property type="evidence" value="ECO:0007669"/>
    <property type="project" value="UniProtKB-KW"/>
</dbReference>
<evidence type="ECO:0000256" key="3">
    <source>
        <dbReference type="ARBA" id="ARBA00022705"/>
    </source>
</evidence>
<name>A0A1M5YS49_9VIBR</name>
<evidence type="ECO:0000256" key="2">
    <source>
        <dbReference type="ARBA" id="ARBA00009260"/>
    </source>
</evidence>
<dbReference type="Pfam" id="PF05840">
    <property type="entry name" value="Phage_GPA"/>
    <property type="match status" value="1"/>
</dbReference>
<gene>
    <name evidence="8" type="ORF">VA7868_01930</name>
</gene>
<evidence type="ECO:0000259" key="7">
    <source>
        <dbReference type="Pfam" id="PF05840"/>
    </source>
</evidence>
<keyword evidence="9" id="KW-1185">Reference proteome</keyword>
<dbReference type="GO" id="GO:0016787">
    <property type="term" value="F:hydrolase activity"/>
    <property type="evidence" value="ECO:0007669"/>
    <property type="project" value="UniProtKB-KW"/>
</dbReference>
<dbReference type="EMBL" id="FQXZ01000017">
    <property type="protein sequence ID" value="SHI14674.1"/>
    <property type="molecule type" value="Genomic_DNA"/>
</dbReference>
<dbReference type="Proteomes" id="UP000184608">
    <property type="component" value="Unassembled WGS sequence"/>
</dbReference>
<dbReference type="AlphaFoldDB" id="A0A1M5YS49"/>
<dbReference type="InterPro" id="IPR008766">
    <property type="entry name" value="Replication_gene_A-like"/>
</dbReference>
<feature type="domain" description="Replication gene A protein-like" evidence="7">
    <location>
        <begin position="120"/>
        <end position="368"/>
    </location>
</feature>
<keyword evidence="4" id="KW-0540">Nuclease</keyword>
<dbReference type="GO" id="GO:0006260">
    <property type="term" value="P:DNA replication"/>
    <property type="evidence" value="ECO:0007669"/>
    <property type="project" value="UniProtKB-KW"/>
</dbReference>
<keyword evidence="3" id="KW-0235">DNA replication</keyword>
<comment type="function">
    <text evidence="1">Possible endonuclease which induces a single-strand cut and initiates DNA replication.</text>
</comment>
<dbReference type="RefSeq" id="WP_073603637.1">
    <property type="nucleotide sequence ID" value="NZ_FQXZ01000017.1"/>
</dbReference>
<evidence type="ECO:0000256" key="1">
    <source>
        <dbReference type="ARBA" id="ARBA00003293"/>
    </source>
</evidence>
<comment type="similarity">
    <text evidence="2">Belongs to the phage GPA family.</text>
</comment>
<sequence length="519" mass="60260">MKPISFSQVDWDDKAFVQQRLCCFPPEIQRLLLREYFARPTKFERNTFLRLTTEQLADKLSVPFQQLELNLSEDDLRAKAKHLAKSVFALRRQYLDDEFSLEPVRCFIRQQGIIPTEGYSLAGEMGRYCDHKWWLRKLRKSQRRNIETVLHHLNQVNKRTSLYCSKLTLQARIRQKAYQHEYLSNTFAVNNLGQRFSLLELSQKGVADPKIRKGELMLRARGFEELAQDSGHEAAFLTITCPSKYHRSYSKSGDINPKWQGFTPLDGQAYLNNLWQLIRAKLSRLNIRFYGFRVAEPQHDGTPHWHLLLFAEKHLYQPMIEVMRDYAMREDSDESGADKHRFTEVKIDPAKGSSTGYIAKYISKNIDGSDLDTGLYGEDPQEAAARVDAWAACWGIRQFQQLGGCSVTVWRELRRLKDITGLSDKPKAIIEAADKGDWKTFTVQMGGVFCERKAQVFKPYYEYSVDQTTGEIKSSLYCESELIRALKGVVTVGRELITRIFEWRIELQQATSFHLEFCE</sequence>
<evidence type="ECO:0000256" key="6">
    <source>
        <dbReference type="ARBA" id="ARBA00022801"/>
    </source>
</evidence>
<evidence type="ECO:0000256" key="5">
    <source>
        <dbReference type="ARBA" id="ARBA00022759"/>
    </source>
</evidence>
<protein>
    <submittedName>
        <fullName evidence="8">Bacteriophage replication gene A protein (GPA)</fullName>
    </submittedName>
</protein>
<evidence type="ECO:0000256" key="4">
    <source>
        <dbReference type="ARBA" id="ARBA00022722"/>
    </source>
</evidence>
<accession>A0A1M5YS49</accession>
<organism evidence="8 9">
    <name type="scientific">Vibrio aerogenes CECT 7868</name>
    <dbReference type="NCBI Taxonomy" id="1216006"/>
    <lineage>
        <taxon>Bacteria</taxon>
        <taxon>Pseudomonadati</taxon>
        <taxon>Pseudomonadota</taxon>
        <taxon>Gammaproteobacteria</taxon>
        <taxon>Vibrionales</taxon>
        <taxon>Vibrionaceae</taxon>
        <taxon>Vibrio</taxon>
    </lineage>
</organism>
<evidence type="ECO:0000313" key="8">
    <source>
        <dbReference type="EMBL" id="SHI14674.1"/>
    </source>
</evidence>
<evidence type="ECO:0000313" key="9">
    <source>
        <dbReference type="Proteomes" id="UP000184608"/>
    </source>
</evidence>